<evidence type="ECO:0000313" key="1">
    <source>
        <dbReference type="EMBL" id="MCE4557248.1"/>
    </source>
</evidence>
<accession>A0ABS8Y2J9</accession>
<gene>
    <name evidence="1" type="ORF">LXT13_22905</name>
</gene>
<sequence length="121" mass="13569">MAPGGQAASCCWDRPPESCCSRARAWQAASATCNFPPVLALEQPDDLGTLQQLWLRGGFPLSLLAADEVDSFAWQRDFIESFLLRDLAQMGVKVAAESLQRFWRMQAPRPWRASSTPLWTR</sequence>
<name>A0ABS8Y2J9_9BURK</name>
<reference evidence="1 2" key="1">
    <citation type="submission" date="2021-12" db="EMBL/GenBank/DDBJ databases">
        <title>Genome seq of P8.</title>
        <authorList>
            <person name="Seo T."/>
        </authorList>
    </citation>
    <scope>NUCLEOTIDE SEQUENCE [LARGE SCALE GENOMIC DNA]</scope>
    <source>
        <strain evidence="1 2">P8</strain>
    </source>
</reference>
<comment type="caution">
    <text evidence="1">The sequence shown here is derived from an EMBL/GenBank/DDBJ whole genome shotgun (WGS) entry which is preliminary data.</text>
</comment>
<keyword evidence="2" id="KW-1185">Reference proteome</keyword>
<dbReference type="EMBL" id="JAJTWU010000010">
    <property type="protein sequence ID" value="MCE4557248.1"/>
    <property type="molecule type" value="Genomic_DNA"/>
</dbReference>
<organism evidence="1 2">
    <name type="scientific">Pelomonas cellulosilytica</name>
    <dbReference type="NCBI Taxonomy" id="2906762"/>
    <lineage>
        <taxon>Bacteria</taxon>
        <taxon>Pseudomonadati</taxon>
        <taxon>Pseudomonadota</taxon>
        <taxon>Betaproteobacteria</taxon>
        <taxon>Burkholderiales</taxon>
        <taxon>Sphaerotilaceae</taxon>
        <taxon>Roseateles</taxon>
    </lineage>
</organism>
<dbReference type="Proteomes" id="UP001200741">
    <property type="component" value="Unassembled WGS sequence"/>
</dbReference>
<evidence type="ECO:0000313" key="2">
    <source>
        <dbReference type="Proteomes" id="UP001200741"/>
    </source>
</evidence>
<protein>
    <submittedName>
        <fullName evidence="1">Uncharacterized protein</fullName>
    </submittedName>
</protein>
<proteinExistence type="predicted"/>